<dbReference type="FunFam" id="3.40.640.10:FF:000010">
    <property type="entry name" value="Phosphoserine aminotransferase"/>
    <property type="match status" value="1"/>
</dbReference>
<comment type="pathway">
    <text evidence="2 12 13">Amino-acid biosynthesis; L-serine biosynthesis; L-serine from 3-phospho-D-glycerate: step 2/3.</text>
</comment>
<dbReference type="PATRIC" id="fig|365046.3.peg.2866"/>
<proteinExistence type="inferred from homology"/>
<dbReference type="Gene3D" id="3.40.640.10">
    <property type="entry name" value="Type I PLP-dependent aspartate aminotransferase-like (Major domain)"/>
    <property type="match status" value="1"/>
</dbReference>
<dbReference type="Gene3D" id="3.90.1150.10">
    <property type="entry name" value="Aspartate Aminotransferase, domain 1"/>
    <property type="match status" value="1"/>
</dbReference>
<evidence type="ECO:0000256" key="6">
    <source>
        <dbReference type="ARBA" id="ARBA00022679"/>
    </source>
</evidence>
<evidence type="ECO:0000313" key="15">
    <source>
        <dbReference type="EMBL" id="AEG93900.1"/>
    </source>
</evidence>
<evidence type="ECO:0000256" key="1">
    <source>
        <dbReference type="ARBA" id="ARBA00004915"/>
    </source>
</evidence>
<evidence type="ECO:0000259" key="14">
    <source>
        <dbReference type="Pfam" id="PF00266"/>
    </source>
</evidence>
<evidence type="ECO:0000256" key="3">
    <source>
        <dbReference type="ARBA" id="ARBA00006904"/>
    </source>
</evidence>
<dbReference type="SUPFAM" id="SSF53383">
    <property type="entry name" value="PLP-dependent transferases"/>
    <property type="match status" value="1"/>
</dbReference>
<comment type="pathway">
    <text evidence="1 12">Cofactor biosynthesis; pyridoxine 5'-phosphate biosynthesis; pyridoxine 5'-phosphate from D-erythrose 4-phosphate: step 3/5.</text>
</comment>
<organism evidence="15 16">
    <name type="scientific">Ramlibacter tataouinensis (strain ATCC BAA-407 / DSM 14655 / LMG 21543 / TTB310)</name>
    <dbReference type="NCBI Taxonomy" id="365046"/>
    <lineage>
        <taxon>Bacteria</taxon>
        <taxon>Pseudomonadati</taxon>
        <taxon>Pseudomonadota</taxon>
        <taxon>Betaproteobacteria</taxon>
        <taxon>Burkholderiales</taxon>
        <taxon>Comamonadaceae</taxon>
        <taxon>Ramlibacter</taxon>
    </lineage>
</organism>
<dbReference type="HOGENOM" id="CLU_034866_0_2_4"/>
<feature type="binding site" evidence="12">
    <location>
        <position position="17"/>
    </location>
    <ligand>
        <name>L-glutamate</name>
        <dbReference type="ChEBI" id="CHEBI:29985"/>
    </ligand>
</feature>
<comment type="subunit">
    <text evidence="12">Homodimer.</text>
</comment>
<dbReference type="GO" id="GO:0008615">
    <property type="term" value="P:pyridoxine biosynthetic process"/>
    <property type="evidence" value="ECO:0007669"/>
    <property type="project" value="UniProtKB-UniRule"/>
</dbReference>
<feature type="binding site" evidence="12">
    <location>
        <position position="127"/>
    </location>
    <ligand>
        <name>pyridoxal 5'-phosphate</name>
        <dbReference type="ChEBI" id="CHEBI:597326"/>
    </ligand>
</feature>
<dbReference type="InterPro" id="IPR022278">
    <property type="entry name" value="Pser_aminoTfrase"/>
</dbReference>
<keyword evidence="7 12" id="KW-0663">Pyridoxal phosphate</keyword>
<keyword evidence="16" id="KW-1185">Reference proteome</keyword>
<feature type="binding site" evidence="12">
    <location>
        <position position="170"/>
    </location>
    <ligand>
        <name>pyridoxal 5'-phosphate</name>
        <dbReference type="ChEBI" id="CHEBI:597326"/>
    </ligand>
</feature>
<dbReference type="InterPro" id="IPR000192">
    <property type="entry name" value="Aminotrans_V_dom"/>
</dbReference>
<evidence type="ECO:0000256" key="13">
    <source>
        <dbReference type="RuleBase" id="RU004505"/>
    </source>
</evidence>
<keyword evidence="4 12" id="KW-0032">Aminotransferase</keyword>
<comment type="similarity">
    <text evidence="3 12">Belongs to the class-V pyridoxal-phosphate-dependent aminotransferase family. SerC subfamily.</text>
</comment>
<feature type="modified residue" description="N6-(pyridoxal phosphate)lysine" evidence="12">
    <location>
        <position position="171"/>
    </location>
</feature>
<dbReference type="KEGG" id="rta:Rta_27970"/>
<feature type="binding site" evidence="12">
    <location>
        <position position="147"/>
    </location>
    <ligand>
        <name>pyridoxal 5'-phosphate</name>
        <dbReference type="ChEBI" id="CHEBI:597326"/>
    </ligand>
</feature>
<dbReference type="Proteomes" id="UP000008385">
    <property type="component" value="Chromosome"/>
</dbReference>
<comment type="catalytic activity">
    <reaction evidence="10 12">
        <text>4-(phosphooxy)-L-threonine + 2-oxoglutarate = (R)-3-hydroxy-2-oxo-4-phosphooxybutanoate + L-glutamate</text>
        <dbReference type="Rhea" id="RHEA:16573"/>
        <dbReference type="ChEBI" id="CHEBI:16810"/>
        <dbReference type="ChEBI" id="CHEBI:29985"/>
        <dbReference type="ChEBI" id="CHEBI:58452"/>
        <dbReference type="ChEBI" id="CHEBI:58538"/>
        <dbReference type="EC" id="2.6.1.52"/>
    </reaction>
</comment>
<evidence type="ECO:0000256" key="8">
    <source>
        <dbReference type="ARBA" id="ARBA00023096"/>
    </source>
</evidence>
<evidence type="ECO:0000256" key="10">
    <source>
        <dbReference type="ARBA" id="ARBA00047630"/>
    </source>
</evidence>
<keyword evidence="12" id="KW-0963">Cytoplasm</keyword>
<dbReference type="GO" id="GO:0030170">
    <property type="term" value="F:pyridoxal phosphate binding"/>
    <property type="evidence" value="ECO:0007669"/>
    <property type="project" value="UniProtKB-UniRule"/>
</dbReference>
<dbReference type="InterPro" id="IPR015422">
    <property type="entry name" value="PyrdxlP-dep_Trfase_small"/>
</dbReference>
<protein>
    <recommendedName>
        <fullName evidence="12">Phosphoserine aminotransferase</fullName>
        <ecNumber evidence="12">2.6.1.52</ecNumber>
    </recommendedName>
    <alternativeName>
        <fullName evidence="12">Phosphohydroxythreonine aminotransferase</fullName>
        <shortName evidence="12">PSAT</shortName>
    </alternativeName>
</protein>
<dbReference type="GO" id="GO:0004648">
    <property type="term" value="F:O-phospho-L-serine:2-oxoglutarate aminotransferase activity"/>
    <property type="evidence" value="ECO:0007669"/>
    <property type="project" value="UniProtKB-UniRule"/>
</dbReference>
<keyword evidence="8 12" id="KW-0664">Pyridoxine biosynthesis</keyword>
<dbReference type="EMBL" id="CP000245">
    <property type="protein sequence ID" value="AEG93900.1"/>
    <property type="molecule type" value="Genomic_DNA"/>
</dbReference>
<evidence type="ECO:0000256" key="4">
    <source>
        <dbReference type="ARBA" id="ARBA00022576"/>
    </source>
</evidence>
<dbReference type="PROSITE" id="PS00595">
    <property type="entry name" value="AA_TRANSFER_CLASS_5"/>
    <property type="match status" value="1"/>
</dbReference>
<evidence type="ECO:0000256" key="5">
    <source>
        <dbReference type="ARBA" id="ARBA00022605"/>
    </source>
</evidence>
<name>F5Y560_RAMTT</name>
<comment type="cofactor">
    <cofactor evidence="12">
        <name>pyridoxal 5'-phosphate</name>
        <dbReference type="ChEBI" id="CHEBI:597326"/>
    </cofactor>
    <text evidence="12">Binds 1 pyridoxal phosphate per subunit.</text>
</comment>
<keyword evidence="5 12" id="KW-0028">Amino-acid biosynthesis</keyword>
<dbReference type="PANTHER" id="PTHR43247">
    <property type="entry name" value="PHOSPHOSERINE AMINOTRANSFERASE"/>
    <property type="match status" value="1"/>
</dbReference>
<dbReference type="GO" id="GO:0006564">
    <property type="term" value="P:L-serine biosynthetic process"/>
    <property type="evidence" value="ECO:0007669"/>
    <property type="project" value="UniProtKB-UniRule"/>
</dbReference>
<comment type="caution">
    <text evidence="12">Lacks conserved residue(s) required for the propagation of feature annotation.</text>
</comment>
<comment type="subcellular location">
    <subcellularLocation>
        <location evidence="12">Cytoplasm</location>
    </subcellularLocation>
</comment>
<reference evidence="15 16" key="2">
    <citation type="journal article" date="2011" name="PLoS ONE">
        <title>The Cyst-Dividing Bacterium Ramlibacter tataouinensis TTB310 Genome Reveals a Well-Stocked Toolbox for Adaptation to a Desert Environment.</title>
        <authorList>
            <person name="De Luca G."/>
            <person name="Barakat M."/>
            <person name="Ortet P."/>
            <person name="Fochesato S."/>
            <person name="Jourlin-Castelli C."/>
            <person name="Ansaldi M."/>
            <person name="Py B."/>
            <person name="Fichant G."/>
            <person name="Coutinho P.M."/>
            <person name="Voulhoux R."/>
            <person name="Bastien O."/>
            <person name="Marechal E."/>
            <person name="Henrissat B."/>
            <person name="Quentin Y."/>
            <person name="Noirot P."/>
            <person name="Filloux A."/>
            <person name="Mejean V."/>
            <person name="Dubow M.S."/>
            <person name="Barras F."/>
            <person name="Barbe V."/>
            <person name="Weissenbach J."/>
            <person name="Mihalcescu I."/>
            <person name="Vermeglio A."/>
            <person name="Achouak W."/>
            <person name="Heulin T."/>
        </authorList>
    </citation>
    <scope>NUCLEOTIDE SEQUENCE [LARGE SCALE GENOMIC DNA]</scope>
    <source>
        <strain evidence="16">ATCC BAA-407 / DSM 14655 / LMG 21543 / TTB310</strain>
    </source>
</reference>
<dbReference type="CDD" id="cd00611">
    <property type="entry name" value="PSAT_like"/>
    <property type="match status" value="1"/>
</dbReference>
<keyword evidence="6 12" id="KW-0808">Transferase</keyword>
<evidence type="ECO:0000313" key="16">
    <source>
        <dbReference type="Proteomes" id="UP000008385"/>
    </source>
</evidence>
<dbReference type="InterPro" id="IPR015424">
    <property type="entry name" value="PyrdxlP-dep_Trfase"/>
</dbReference>
<dbReference type="NCBIfam" id="NF003764">
    <property type="entry name" value="PRK05355.1"/>
    <property type="match status" value="1"/>
</dbReference>
<dbReference type="GO" id="GO:0005737">
    <property type="term" value="C:cytoplasm"/>
    <property type="evidence" value="ECO:0007669"/>
    <property type="project" value="UniProtKB-SubCell"/>
</dbReference>
<evidence type="ECO:0000256" key="2">
    <source>
        <dbReference type="ARBA" id="ARBA00005099"/>
    </source>
</evidence>
<dbReference type="eggNOG" id="COG1932">
    <property type="taxonomic scope" value="Bacteria"/>
</dbReference>
<dbReference type="PANTHER" id="PTHR43247:SF1">
    <property type="entry name" value="PHOSPHOSERINE AMINOTRANSFERASE"/>
    <property type="match status" value="1"/>
</dbReference>
<feature type="binding site" evidence="12">
    <location>
        <position position="77"/>
    </location>
    <ligand>
        <name>pyridoxal 5'-phosphate</name>
        <dbReference type="ChEBI" id="CHEBI:597326"/>
    </ligand>
</feature>
<dbReference type="NCBIfam" id="TIGR01364">
    <property type="entry name" value="serC_1"/>
    <property type="match status" value="1"/>
</dbReference>
<dbReference type="EC" id="2.6.1.52" evidence="12"/>
<dbReference type="PIRSF" id="PIRSF000525">
    <property type="entry name" value="SerC"/>
    <property type="match status" value="1"/>
</dbReference>
<feature type="domain" description="Aminotransferase class V" evidence="14">
    <location>
        <begin position="4"/>
        <end position="323"/>
    </location>
</feature>
<keyword evidence="9 12" id="KW-0718">Serine biosynthesis</keyword>
<sequence length="335" mass="36621">MLDWHGSGMSVMEMSHRGPEFMGILAEAEADLRELMAIPSGYRVLFMQGGAIGENAIVPMNLIGRTGRADYVVTGTWSEKSAKEAKNYGQVCVAASGEAGAFRAIPPRSEWRLDPQAAYVHICSNETIGGVEFHWTPDTGDVPLVADMSSNILSRPIDVSRYGLIYAGAQKNMGPSGVTVVIVREDLLGHALPITPAAFNYQVQAQNDSMYNTPPTYAIYIAGLVFKHVKSLGGLATMEEHNRAKARLLYDFLDGSRFFRNEVAPADRSLMNVPFHLRDASLDKAFLDGARQRGMVQLKGHRIVGGMRASIYNAMPIEGVRALVAYLREFEAAHG</sequence>
<dbReference type="UniPathway" id="UPA00244">
    <property type="reaction ID" value="UER00311"/>
</dbReference>
<accession>F5Y560</accession>
<dbReference type="InterPro" id="IPR015421">
    <property type="entry name" value="PyrdxlP-dep_Trfase_major"/>
</dbReference>
<evidence type="ECO:0000256" key="11">
    <source>
        <dbReference type="ARBA" id="ARBA00049007"/>
    </source>
</evidence>
<dbReference type="AlphaFoldDB" id="F5Y560"/>
<dbReference type="Pfam" id="PF00266">
    <property type="entry name" value="Aminotran_5"/>
    <property type="match status" value="1"/>
</dbReference>
<gene>
    <name evidence="12 15" type="primary">serC</name>
    <name evidence="15" type="ordered locus">Rta_27970</name>
</gene>
<evidence type="ECO:0000256" key="9">
    <source>
        <dbReference type="ARBA" id="ARBA00023299"/>
    </source>
</evidence>
<dbReference type="STRING" id="365046.Rta_27970"/>
<dbReference type="HAMAP" id="MF_00160">
    <property type="entry name" value="SerC_aminotrans_5"/>
    <property type="match status" value="1"/>
</dbReference>
<feature type="binding site" evidence="12">
    <location>
        <begin position="212"/>
        <end position="213"/>
    </location>
    <ligand>
        <name>pyridoxal 5'-phosphate</name>
        <dbReference type="ChEBI" id="CHEBI:597326"/>
    </ligand>
</feature>
<evidence type="ECO:0000256" key="12">
    <source>
        <dbReference type="HAMAP-Rule" id="MF_00160"/>
    </source>
</evidence>
<dbReference type="FunFam" id="3.90.1150.10:FF:000006">
    <property type="entry name" value="Phosphoserine aminotransferase"/>
    <property type="match status" value="1"/>
</dbReference>
<dbReference type="InterPro" id="IPR020578">
    <property type="entry name" value="Aminotrans_V_PyrdxlP_BS"/>
</dbReference>
<comment type="function">
    <text evidence="12">Catalyzes the reversible conversion of 3-phosphohydroxypyruvate to phosphoserine and of 3-hydroxy-2-oxo-4-phosphonooxybutanoate to phosphohydroxythreonine.</text>
</comment>
<reference evidence="16" key="1">
    <citation type="submission" date="2006-01" db="EMBL/GenBank/DDBJ databases">
        <title>Genome of the cyst-dividing bacterium Ramlibacter tataouinensis.</title>
        <authorList>
            <person name="Barakat M."/>
            <person name="Ortet P."/>
            <person name="De Luca G."/>
            <person name="Jourlin-Castelli C."/>
            <person name="Ansaldi M."/>
            <person name="Py B."/>
            <person name="Fichant G."/>
            <person name="Coutinho P."/>
            <person name="Voulhoux R."/>
            <person name="Bastien O."/>
            <person name="Roy S."/>
            <person name="Marechal E."/>
            <person name="Henrissat B."/>
            <person name="Quentin Y."/>
            <person name="Noirot P."/>
            <person name="Filloux A."/>
            <person name="Mejean V."/>
            <person name="DuBow M."/>
            <person name="Barras F."/>
            <person name="Heulin T."/>
        </authorList>
    </citation>
    <scope>NUCLEOTIDE SEQUENCE [LARGE SCALE GENOMIC DNA]</scope>
    <source>
        <strain evidence="16">ATCC BAA-407 / DSM 14655 / LMG 21543 / TTB310</strain>
    </source>
</reference>
<dbReference type="UniPathway" id="UPA00135">
    <property type="reaction ID" value="UER00197"/>
</dbReference>
<comment type="catalytic activity">
    <reaction evidence="11 12 13">
        <text>O-phospho-L-serine + 2-oxoglutarate = 3-phosphooxypyruvate + L-glutamate</text>
        <dbReference type="Rhea" id="RHEA:14329"/>
        <dbReference type="ChEBI" id="CHEBI:16810"/>
        <dbReference type="ChEBI" id="CHEBI:18110"/>
        <dbReference type="ChEBI" id="CHEBI:29985"/>
        <dbReference type="ChEBI" id="CHEBI:57524"/>
        <dbReference type="EC" id="2.6.1.52"/>
    </reaction>
</comment>
<evidence type="ECO:0000256" key="7">
    <source>
        <dbReference type="ARBA" id="ARBA00022898"/>
    </source>
</evidence>